<reference evidence="1 2" key="1">
    <citation type="submission" date="2016-10" db="EMBL/GenBank/DDBJ databases">
        <authorList>
            <person name="Varghese N."/>
            <person name="Submissions S."/>
        </authorList>
    </citation>
    <scope>NUCLEOTIDE SEQUENCE [LARGE SCALE GENOMIC DNA]</scope>
    <source>
        <strain evidence="1 2">DSM 20748</strain>
    </source>
</reference>
<dbReference type="Proteomes" id="UP000198647">
    <property type="component" value="Unassembled WGS sequence"/>
</dbReference>
<dbReference type="EMBL" id="FNOS01000002">
    <property type="protein sequence ID" value="SDX57292.1"/>
    <property type="molecule type" value="Genomic_DNA"/>
</dbReference>
<protein>
    <recommendedName>
        <fullName evidence="3">NERD domain-containing protein</fullName>
    </recommendedName>
</protein>
<name>A0A1H3CSS2_9BACI</name>
<accession>A0A1H3CSS2</accession>
<gene>
    <name evidence="1" type="ORF">SAMN04488081_0709</name>
</gene>
<evidence type="ECO:0008006" key="3">
    <source>
        <dbReference type="Google" id="ProtNLM"/>
    </source>
</evidence>
<sequence length="296" mass="35212">MAQLIKLQDYISRYESNIFHYTGEFIQMKKKNWEGLNKAWKSGGLYEEQEESVSEESGLLKRIWNRVRNREEEVWEEQEAQPEIPADEEELKIQFLNQLLHFQLKWASTTLQEKSFVDWGYERDDLLKYYLQRFPDTFLLMYEPLVEMKRAVLELDQILIGPDRIDIIVHLDVEEGTIIHPEEGRSWILEESGVRRKIPNPILRLRRSETYVRSVLQTYDHTFPYRKIVLAPGAIFQETVPPYSTEYIGKAEHDDWMNKKRMLKMPLKHSQLKAAQLLMKHARVTSVKAPEWEGSE</sequence>
<organism evidence="1 2">
    <name type="scientific">Salimicrobium album</name>
    <dbReference type="NCBI Taxonomy" id="50717"/>
    <lineage>
        <taxon>Bacteria</taxon>
        <taxon>Bacillati</taxon>
        <taxon>Bacillota</taxon>
        <taxon>Bacilli</taxon>
        <taxon>Bacillales</taxon>
        <taxon>Bacillaceae</taxon>
        <taxon>Salimicrobium</taxon>
    </lineage>
</organism>
<evidence type="ECO:0000313" key="1">
    <source>
        <dbReference type="EMBL" id="SDX57292.1"/>
    </source>
</evidence>
<keyword evidence="2" id="KW-1185">Reference proteome</keyword>
<dbReference type="RefSeq" id="WP_093105636.1">
    <property type="nucleotide sequence ID" value="NZ_FNOS01000002.1"/>
</dbReference>
<proteinExistence type="predicted"/>
<evidence type="ECO:0000313" key="2">
    <source>
        <dbReference type="Proteomes" id="UP000198647"/>
    </source>
</evidence>
<comment type="caution">
    <text evidence="1">The sequence shown here is derived from an EMBL/GenBank/DDBJ whole genome shotgun (WGS) entry which is preliminary data.</text>
</comment>